<dbReference type="Proteomes" id="UP000199477">
    <property type="component" value="Unassembled WGS sequence"/>
</dbReference>
<reference evidence="3" key="1">
    <citation type="submission" date="2016-10" db="EMBL/GenBank/DDBJ databases">
        <authorList>
            <person name="Varghese N."/>
            <person name="Submissions S."/>
        </authorList>
    </citation>
    <scope>NUCLEOTIDE SEQUENCE [LARGE SCALE GENOMIC DNA]</scope>
    <source>
        <strain evidence="3">UNC178MFTsu3.1</strain>
    </source>
</reference>
<organism evidence="2 3">
    <name type="scientific">Dyella marensis</name>
    <dbReference type="NCBI Taxonomy" id="500610"/>
    <lineage>
        <taxon>Bacteria</taxon>
        <taxon>Pseudomonadati</taxon>
        <taxon>Pseudomonadota</taxon>
        <taxon>Gammaproteobacteria</taxon>
        <taxon>Lysobacterales</taxon>
        <taxon>Rhodanobacteraceae</taxon>
        <taxon>Dyella</taxon>
    </lineage>
</organism>
<dbReference type="Pfam" id="PF12697">
    <property type="entry name" value="Abhydrolase_6"/>
    <property type="match status" value="1"/>
</dbReference>
<dbReference type="STRING" id="500610.SAMN02799615_01784"/>
<dbReference type="GO" id="GO:0016787">
    <property type="term" value="F:hydrolase activity"/>
    <property type="evidence" value="ECO:0007669"/>
    <property type="project" value="UniProtKB-KW"/>
</dbReference>
<evidence type="ECO:0000313" key="3">
    <source>
        <dbReference type="Proteomes" id="UP000199477"/>
    </source>
</evidence>
<dbReference type="InterPro" id="IPR029058">
    <property type="entry name" value="AB_hydrolase_fold"/>
</dbReference>
<dbReference type="PROSITE" id="PS51257">
    <property type="entry name" value="PROKAR_LIPOPROTEIN"/>
    <property type="match status" value="1"/>
</dbReference>
<gene>
    <name evidence="2" type="ORF">SAMN02799615_01784</name>
</gene>
<proteinExistence type="predicted"/>
<dbReference type="AlphaFoldDB" id="A0A1I2DS89"/>
<keyword evidence="2" id="KW-0378">Hydrolase</keyword>
<sequence length="553" mass="59673">MRGGVTRRWWRVLGVLALASLLAACSPPVRRLAPPLRSPDATLAAARSWAMDAMRQSSSERAARGWLRCAAGAYRAALAGGAKADEAVALDTQCTGHLLDFLLATEEERWRPRTLDVGGDALAVELGQLSPDLAGAPMFVRADRIAISTLMFGQRFATNGFGVALVAATRRCEGTPRCRLFPPEGVTRTAVAWVEADADGGTPRLVFADPLKLGSVAIGRREYVLSMDTTAPYAMLADASQLKQQAIRNLLVNGKDIGQRQGVYLLEDYDPRKIPVVMLHGLGGSPLVWARLTNRIQGTPALRSRYQVWHVVYQTNAPVLLSRLRVQGFLDDAWAAVDPAAHDAAREHLVLVGHSMGGIIARLLTADSGEVLWRAAFLVPEPELHGAADDIAAIRRLFRFTPYPGADVAFFLATPHHGSPIAEDFFGRLALRLVKPGGPELDAIMRLVKAQPEAFQPDLVRSYRERGLSSISTLRTDQPVSRAAWSLLPAPGVRYYTIAGSLPGEAVPGDGVVPLESSFLPGAVSTTTVTSGHRVYRNDEAINLIVKTLGDSP</sequence>
<keyword evidence="3" id="KW-1185">Reference proteome</keyword>
<feature type="domain" description="AB hydrolase-1" evidence="1">
    <location>
        <begin position="276"/>
        <end position="533"/>
    </location>
</feature>
<accession>A0A1I2DS89</accession>
<evidence type="ECO:0000259" key="1">
    <source>
        <dbReference type="Pfam" id="PF12697"/>
    </source>
</evidence>
<evidence type="ECO:0000313" key="2">
    <source>
        <dbReference type="EMBL" id="SFE83183.1"/>
    </source>
</evidence>
<name>A0A1I2DS89_9GAMM</name>
<dbReference type="Gene3D" id="3.40.50.1820">
    <property type="entry name" value="alpha/beta hydrolase"/>
    <property type="match status" value="1"/>
</dbReference>
<dbReference type="InterPro" id="IPR000073">
    <property type="entry name" value="AB_hydrolase_1"/>
</dbReference>
<protein>
    <submittedName>
        <fullName evidence="2">Alpha/beta hydrolase family protein</fullName>
    </submittedName>
</protein>
<dbReference type="EMBL" id="FONH01000004">
    <property type="protein sequence ID" value="SFE83183.1"/>
    <property type="molecule type" value="Genomic_DNA"/>
</dbReference>
<dbReference type="RefSeq" id="WP_081804967.1">
    <property type="nucleotide sequence ID" value="NZ_FONH01000004.1"/>
</dbReference>
<dbReference type="SUPFAM" id="SSF53474">
    <property type="entry name" value="alpha/beta-Hydrolases"/>
    <property type="match status" value="1"/>
</dbReference>